<comment type="pathway">
    <text evidence="15">Phospholipid metabolism.</text>
</comment>
<evidence type="ECO:0000256" key="2">
    <source>
        <dbReference type="ARBA" id="ARBA00004240"/>
    </source>
</evidence>
<protein>
    <recommendedName>
        <fullName evidence="18">Lysophospholipid acyltransferase 5</fullName>
        <ecNumber evidence="16">2.3.1.23</ecNumber>
        <ecNumber evidence="17">2.3.1.n6</ecNumber>
    </recommendedName>
</protein>
<evidence type="ECO:0000256" key="4">
    <source>
        <dbReference type="ARBA" id="ARBA00010323"/>
    </source>
</evidence>
<keyword evidence="7 19" id="KW-0812">Transmembrane</keyword>
<sequence>MDVLRAYDPAKFVVNAVGINETSARIFISISVAFLLSFLYRPIISKQPSIPQHIINAVIGSSLLYYCFGNEVLHLVFDVVIVIFILKTIGGTFISLISTWIIVFGHLLYGYYNIITSNNVARLDWTIPGCVLCLKLIGLISDLYDTVQANKRGETNPKKIPLKSNRIGVFEVIGYSTCFTTCIVSPVISFQRYVDFSNGTLFDTETIPNSMGYGIMRFSIGLLFVSIYSLLLPYVPIDYFASAEFVAKPFVYKFFLAALRYKVIFKQYSSIWLLSEGACVVTGLSYKGKNKDGSIDWSGCAGIHVIELETAIYMQQIINSFNLTTNEWVLQHVYKKCRFLNSKIASQSISLLFLAAFHGFLPGYFICFAHEIIVVIVEKQFMDYGTMKLGPFSSWPLILRIISIPFLFLYQLFGMTLTVGVFQLLTLERCLTFMGALHYYTIYAYIILVPIGKYLEIQVKKEKKQNLTEREKHE</sequence>
<evidence type="ECO:0000256" key="11">
    <source>
        <dbReference type="ARBA" id="ARBA00023136"/>
    </source>
</evidence>
<dbReference type="PANTHER" id="PTHR13906">
    <property type="entry name" value="PORCUPINE"/>
    <property type="match status" value="1"/>
</dbReference>
<feature type="transmembrane region" description="Helical" evidence="19">
    <location>
        <begin position="214"/>
        <end position="235"/>
    </location>
</feature>
<dbReference type="InterPro" id="IPR049941">
    <property type="entry name" value="LPLAT_7/PORCN-like"/>
</dbReference>
<dbReference type="Pfam" id="PF03062">
    <property type="entry name" value="MBOAT"/>
    <property type="match status" value="1"/>
</dbReference>
<feature type="transmembrane region" description="Helical" evidence="19">
    <location>
        <begin position="24"/>
        <end position="43"/>
    </location>
</feature>
<evidence type="ECO:0000256" key="19">
    <source>
        <dbReference type="SAM" id="Phobius"/>
    </source>
</evidence>
<evidence type="ECO:0000256" key="17">
    <source>
        <dbReference type="ARBA" id="ARBA00038923"/>
    </source>
</evidence>
<evidence type="ECO:0000256" key="3">
    <source>
        <dbReference type="ARBA" id="ARBA00005074"/>
    </source>
</evidence>
<evidence type="ECO:0000256" key="1">
    <source>
        <dbReference type="ARBA" id="ARBA00004141"/>
    </source>
</evidence>
<keyword evidence="12" id="KW-0594">Phospholipid biosynthesis</keyword>
<keyword evidence="13" id="KW-1208">Phospholipid metabolism</keyword>
<keyword evidence="21" id="KW-1185">Reference proteome</keyword>
<feature type="transmembrane region" description="Helical" evidence="19">
    <location>
        <begin position="437"/>
        <end position="455"/>
    </location>
</feature>
<comment type="caution">
    <text evidence="20">The sequence shown here is derived from an EMBL/GenBank/DDBJ whole genome shotgun (WGS) entry which is preliminary data.</text>
</comment>
<evidence type="ECO:0000256" key="14">
    <source>
        <dbReference type="ARBA" id="ARBA00023315"/>
    </source>
</evidence>
<feature type="transmembrane region" description="Helical" evidence="19">
    <location>
        <begin position="92"/>
        <end position="112"/>
    </location>
</feature>
<evidence type="ECO:0000313" key="20">
    <source>
        <dbReference type="EMBL" id="KAI6652572.1"/>
    </source>
</evidence>
<evidence type="ECO:0000256" key="16">
    <source>
        <dbReference type="ARBA" id="ARBA00026120"/>
    </source>
</evidence>
<keyword evidence="5" id="KW-0444">Lipid biosynthesis</keyword>
<evidence type="ECO:0000256" key="7">
    <source>
        <dbReference type="ARBA" id="ARBA00022692"/>
    </source>
</evidence>
<evidence type="ECO:0000256" key="12">
    <source>
        <dbReference type="ARBA" id="ARBA00023209"/>
    </source>
</evidence>
<keyword evidence="10" id="KW-0443">Lipid metabolism</keyword>
<evidence type="ECO:0000313" key="21">
    <source>
        <dbReference type="Proteomes" id="UP001165289"/>
    </source>
</evidence>
<evidence type="ECO:0000256" key="13">
    <source>
        <dbReference type="ARBA" id="ARBA00023264"/>
    </source>
</evidence>
<dbReference type="PANTHER" id="PTHR13906:SF14">
    <property type="entry name" value="LYSOPHOSPHOLIPID ACYLTRANSFERASE 5"/>
    <property type="match status" value="1"/>
</dbReference>
<keyword evidence="14 20" id="KW-0012">Acyltransferase</keyword>
<dbReference type="EC" id="2.3.1.n6" evidence="17"/>
<evidence type="ECO:0000256" key="10">
    <source>
        <dbReference type="ARBA" id="ARBA00023098"/>
    </source>
</evidence>
<keyword evidence="9 19" id="KW-1133">Transmembrane helix</keyword>
<dbReference type="EMBL" id="JAKMXF010000298">
    <property type="protein sequence ID" value="KAI6652572.1"/>
    <property type="molecule type" value="Genomic_DNA"/>
</dbReference>
<dbReference type="GO" id="GO:0016020">
    <property type="term" value="C:membrane"/>
    <property type="evidence" value="ECO:0007669"/>
    <property type="project" value="UniProtKB-SubCell"/>
</dbReference>
<dbReference type="GO" id="GO:0005783">
    <property type="term" value="C:endoplasmic reticulum"/>
    <property type="evidence" value="ECO:0007669"/>
    <property type="project" value="UniProtKB-SubCell"/>
</dbReference>
<organism evidence="20 21">
    <name type="scientific">Oopsacas minuta</name>
    <dbReference type="NCBI Taxonomy" id="111878"/>
    <lineage>
        <taxon>Eukaryota</taxon>
        <taxon>Metazoa</taxon>
        <taxon>Porifera</taxon>
        <taxon>Hexactinellida</taxon>
        <taxon>Hexasterophora</taxon>
        <taxon>Lyssacinosida</taxon>
        <taxon>Leucopsacidae</taxon>
        <taxon>Oopsacas</taxon>
    </lineage>
</organism>
<keyword evidence="8" id="KW-0256">Endoplasmic reticulum</keyword>
<dbReference type="AlphaFoldDB" id="A0AAV7JUV6"/>
<evidence type="ECO:0000256" key="5">
    <source>
        <dbReference type="ARBA" id="ARBA00022516"/>
    </source>
</evidence>
<keyword evidence="6" id="KW-0808">Transferase</keyword>
<evidence type="ECO:0000256" key="6">
    <source>
        <dbReference type="ARBA" id="ARBA00022679"/>
    </source>
</evidence>
<comment type="pathway">
    <text evidence="3">Lipid metabolism; phospholipid metabolism.</text>
</comment>
<dbReference type="Proteomes" id="UP001165289">
    <property type="component" value="Unassembled WGS sequence"/>
</dbReference>
<comment type="subcellular location">
    <subcellularLocation>
        <location evidence="2">Endoplasmic reticulum</location>
    </subcellularLocation>
    <subcellularLocation>
        <location evidence="1">Membrane</location>
        <topology evidence="1">Multi-pass membrane protein</topology>
    </subcellularLocation>
</comment>
<feature type="transmembrane region" description="Helical" evidence="19">
    <location>
        <begin position="351"/>
        <end position="377"/>
    </location>
</feature>
<keyword evidence="11 19" id="KW-0472">Membrane</keyword>
<dbReference type="InterPro" id="IPR004299">
    <property type="entry name" value="MBOAT_fam"/>
</dbReference>
<dbReference type="GO" id="GO:0047184">
    <property type="term" value="F:1-acylglycerophosphocholine O-acyltransferase activity"/>
    <property type="evidence" value="ECO:0007669"/>
    <property type="project" value="UniProtKB-EC"/>
</dbReference>
<feature type="transmembrane region" description="Helical" evidence="19">
    <location>
        <begin position="63"/>
        <end position="86"/>
    </location>
</feature>
<accession>A0AAV7JUV6</accession>
<dbReference type="GO" id="GO:0006656">
    <property type="term" value="P:phosphatidylcholine biosynthetic process"/>
    <property type="evidence" value="ECO:0007669"/>
    <property type="project" value="TreeGrafter"/>
</dbReference>
<dbReference type="EC" id="2.3.1.23" evidence="16"/>
<evidence type="ECO:0000256" key="15">
    <source>
        <dbReference type="ARBA" id="ARBA00025707"/>
    </source>
</evidence>
<comment type="similarity">
    <text evidence="4">Belongs to the membrane-bound acyltransferase family.</text>
</comment>
<dbReference type="GO" id="GO:0071617">
    <property type="term" value="F:lysophospholipid acyltransferase activity"/>
    <property type="evidence" value="ECO:0007669"/>
    <property type="project" value="TreeGrafter"/>
</dbReference>
<gene>
    <name evidence="20" type="ORF">LOD99_4357</name>
</gene>
<feature type="transmembrane region" description="Helical" evidence="19">
    <location>
        <begin position="172"/>
        <end position="194"/>
    </location>
</feature>
<evidence type="ECO:0000256" key="9">
    <source>
        <dbReference type="ARBA" id="ARBA00022989"/>
    </source>
</evidence>
<reference evidence="20 21" key="1">
    <citation type="journal article" date="2023" name="BMC Biol.">
        <title>The compact genome of the sponge Oopsacas minuta (Hexactinellida) is lacking key metazoan core genes.</title>
        <authorList>
            <person name="Santini S."/>
            <person name="Schenkelaars Q."/>
            <person name="Jourda C."/>
            <person name="Duchesne M."/>
            <person name="Belahbib H."/>
            <person name="Rocher C."/>
            <person name="Selva M."/>
            <person name="Riesgo A."/>
            <person name="Vervoort M."/>
            <person name="Leys S.P."/>
            <person name="Kodjabachian L."/>
            <person name="Le Bivic A."/>
            <person name="Borchiellini C."/>
            <person name="Claverie J.M."/>
            <person name="Renard E."/>
        </authorList>
    </citation>
    <scope>NUCLEOTIDE SEQUENCE [LARGE SCALE GENOMIC DNA]</scope>
    <source>
        <strain evidence="20">SPO-2</strain>
    </source>
</reference>
<name>A0AAV7JUV6_9METZ</name>
<evidence type="ECO:0000256" key="18">
    <source>
        <dbReference type="ARBA" id="ARBA00039721"/>
    </source>
</evidence>
<feature type="transmembrane region" description="Helical" evidence="19">
    <location>
        <begin position="397"/>
        <end position="425"/>
    </location>
</feature>
<proteinExistence type="inferred from homology"/>
<evidence type="ECO:0000256" key="8">
    <source>
        <dbReference type="ARBA" id="ARBA00022824"/>
    </source>
</evidence>
<dbReference type="GO" id="GO:0030258">
    <property type="term" value="P:lipid modification"/>
    <property type="evidence" value="ECO:0007669"/>
    <property type="project" value="TreeGrafter"/>
</dbReference>